<reference evidence="1" key="1">
    <citation type="journal article" date="2015" name="Nature">
        <title>Complex archaea that bridge the gap between prokaryotes and eukaryotes.</title>
        <authorList>
            <person name="Spang A."/>
            <person name="Saw J.H."/>
            <person name="Jorgensen S.L."/>
            <person name="Zaremba-Niedzwiedzka K."/>
            <person name="Martijn J."/>
            <person name="Lind A.E."/>
            <person name="van Eijk R."/>
            <person name="Schleper C."/>
            <person name="Guy L."/>
            <person name="Ettema T.J."/>
        </authorList>
    </citation>
    <scope>NUCLEOTIDE SEQUENCE</scope>
</reference>
<proteinExistence type="predicted"/>
<accession>A0A0F9Q540</accession>
<dbReference type="AlphaFoldDB" id="A0A0F9Q540"/>
<evidence type="ECO:0000313" key="1">
    <source>
        <dbReference type="EMBL" id="KKN39095.1"/>
    </source>
</evidence>
<dbReference type="EMBL" id="LAZR01001783">
    <property type="protein sequence ID" value="KKN39095.1"/>
    <property type="molecule type" value="Genomic_DNA"/>
</dbReference>
<gene>
    <name evidence="1" type="ORF">LCGC14_0746910</name>
</gene>
<organism evidence="1">
    <name type="scientific">marine sediment metagenome</name>
    <dbReference type="NCBI Taxonomy" id="412755"/>
    <lineage>
        <taxon>unclassified sequences</taxon>
        <taxon>metagenomes</taxon>
        <taxon>ecological metagenomes</taxon>
    </lineage>
</organism>
<sequence>MTQISDAKAALIAYLLADTDTATEVGTRVYGDKLPRADTDDMARKAVVVASGGGGLNPVTRGTMTLNEERYDFFCYGATLFEAEEVRRAVHGALRALKRETISSVLLHSAEPAGGASTGLDPVTDWPVKWNSWTILADERTVA</sequence>
<protein>
    <submittedName>
        <fullName evidence="1">Uncharacterized protein</fullName>
    </submittedName>
</protein>
<comment type="caution">
    <text evidence="1">The sequence shown here is derived from an EMBL/GenBank/DDBJ whole genome shotgun (WGS) entry which is preliminary data.</text>
</comment>
<name>A0A0F9Q540_9ZZZZ</name>